<reference evidence="1 2" key="1">
    <citation type="submission" date="2019-08" db="EMBL/GenBank/DDBJ databases">
        <title>Whole genome of Aphis craccivora.</title>
        <authorList>
            <person name="Voronova N.V."/>
            <person name="Shulinski R.S."/>
            <person name="Bandarenka Y.V."/>
            <person name="Zhorov D.G."/>
            <person name="Warner D."/>
        </authorList>
    </citation>
    <scope>NUCLEOTIDE SEQUENCE [LARGE SCALE GENOMIC DNA]</scope>
    <source>
        <strain evidence="1">180601</strain>
        <tissue evidence="1">Whole Body</tissue>
    </source>
</reference>
<accession>A0A6G0WC80</accession>
<dbReference type="AlphaFoldDB" id="A0A6G0WC80"/>
<evidence type="ECO:0000313" key="2">
    <source>
        <dbReference type="Proteomes" id="UP000478052"/>
    </source>
</evidence>
<proteinExistence type="predicted"/>
<name>A0A6G0WC80_APHCR</name>
<organism evidence="1 2">
    <name type="scientific">Aphis craccivora</name>
    <name type="common">Cowpea aphid</name>
    <dbReference type="NCBI Taxonomy" id="307492"/>
    <lineage>
        <taxon>Eukaryota</taxon>
        <taxon>Metazoa</taxon>
        <taxon>Ecdysozoa</taxon>
        <taxon>Arthropoda</taxon>
        <taxon>Hexapoda</taxon>
        <taxon>Insecta</taxon>
        <taxon>Pterygota</taxon>
        <taxon>Neoptera</taxon>
        <taxon>Paraneoptera</taxon>
        <taxon>Hemiptera</taxon>
        <taxon>Sternorrhyncha</taxon>
        <taxon>Aphidomorpha</taxon>
        <taxon>Aphidoidea</taxon>
        <taxon>Aphididae</taxon>
        <taxon>Aphidini</taxon>
        <taxon>Aphis</taxon>
        <taxon>Aphis</taxon>
    </lineage>
</organism>
<evidence type="ECO:0000313" key="1">
    <source>
        <dbReference type="EMBL" id="KAF0724798.1"/>
    </source>
</evidence>
<keyword evidence="2" id="KW-1185">Reference proteome</keyword>
<protein>
    <submittedName>
        <fullName evidence="1">Uncharacterized protein</fullName>
    </submittedName>
</protein>
<comment type="caution">
    <text evidence="1">The sequence shown here is derived from an EMBL/GenBank/DDBJ whole genome shotgun (WGS) entry which is preliminary data.</text>
</comment>
<feature type="non-terminal residue" evidence="1">
    <location>
        <position position="242"/>
    </location>
</feature>
<sequence length="242" mass="26972">MQCKNTKLLHGLFGVSRKTYSHVEFTLGGDPPIRVLLSIPTGRRSSEVTSDSSEDDLDSEEVVHYNYRNYFLDIVLGPAILKLGSGCRSRRKGDGNPFGSKWHIHPADWPKLAYEVERLTTEAGTFGSFLFYVALHGLQLPQDAALALIGRHLDPHHASIVIVQCHFGIEFTMKSSVRAVLINREAALRLLKGVKFYPGLGVYDNGYFTAGGVKQNHQHLLPMCRYVQAYNPAVHILLRGLS</sequence>
<dbReference type="EMBL" id="VUJU01008865">
    <property type="protein sequence ID" value="KAF0724798.1"/>
    <property type="molecule type" value="Genomic_DNA"/>
</dbReference>
<dbReference type="Proteomes" id="UP000478052">
    <property type="component" value="Unassembled WGS sequence"/>
</dbReference>
<dbReference type="OrthoDB" id="10426554at2759"/>
<gene>
    <name evidence="1" type="ORF">FWK35_00020998</name>
</gene>